<evidence type="ECO:0000313" key="4">
    <source>
        <dbReference type="Proteomes" id="UP000579945"/>
    </source>
</evidence>
<reference evidence="3 4" key="1">
    <citation type="submission" date="2020-08" db="EMBL/GenBank/DDBJ databases">
        <title>Sequencing the genomes of 1000 actinobacteria strains.</title>
        <authorList>
            <person name="Klenk H.-P."/>
        </authorList>
    </citation>
    <scope>NUCLEOTIDE SEQUENCE [LARGE SCALE GENOMIC DNA]</scope>
    <source>
        <strain evidence="3 4">DSM 44320</strain>
    </source>
</reference>
<dbReference type="RefSeq" id="WP_183659702.1">
    <property type="nucleotide sequence ID" value="NZ_BAAAXX010000140.1"/>
</dbReference>
<evidence type="ECO:0000259" key="2">
    <source>
        <dbReference type="Pfam" id="PF07859"/>
    </source>
</evidence>
<dbReference type="PANTHER" id="PTHR48081">
    <property type="entry name" value="AB HYDROLASE SUPERFAMILY PROTEIN C4A8.06C"/>
    <property type="match status" value="1"/>
</dbReference>
<keyword evidence="4" id="KW-1185">Reference proteome</keyword>
<name>A0A7W5VAV6_9ACTN</name>
<dbReference type="AlphaFoldDB" id="A0A7W5VAV6"/>
<organism evidence="3 4">
    <name type="scientific">Nonomuraea dietziae</name>
    <dbReference type="NCBI Taxonomy" id="65515"/>
    <lineage>
        <taxon>Bacteria</taxon>
        <taxon>Bacillati</taxon>
        <taxon>Actinomycetota</taxon>
        <taxon>Actinomycetes</taxon>
        <taxon>Streptosporangiales</taxon>
        <taxon>Streptosporangiaceae</taxon>
        <taxon>Nonomuraea</taxon>
    </lineage>
</organism>
<dbReference type="Proteomes" id="UP000579945">
    <property type="component" value="Unassembled WGS sequence"/>
</dbReference>
<protein>
    <submittedName>
        <fullName evidence="3">Acetyl esterase/lipase</fullName>
    </submittedName>
</protein>
<dbReference type="GeneID" id="95394723"/>
<dbReference type="GO" id="GO:0016787">
    <property type="term" value="F:hydrolase activity"/>
    <property type="evidence" value="ECO:0007669"/>
    <property type="project" value="UniProtKB-KW"/>
</dbReference>
<dbReference type="EMBL" id="JACIBV010000001">
    <property type="protein sequence ID" value="MBB3732704.1"/>
    <property type="molecule type" value="Genomic_DNA"/>
</dbReference>
<evidence type="ECO:0000313" key="3">
    <source>
        <dbReference type="EMBL" id="MBB3732704.1"/>
    </source>
</evidence>
<dbReference type="SUPFAM" id="SSF53474">
    <property type="entry name" value="alpha/beta-Hydrolases"/>
    <property type="match status" value="1"/>
</dbReference>
<dbReference type="InterPro" id="IPR050300">
    <property type="entry name" value="GDXG_lipolytic_enzyme"/>
</dbReference>
<dbReference type="InterPro" id="IPR029058">
    <property type="entry name" value="AB_hydrolase_fold"/>
</dbReference>
<dbReference type="Gene3D" id="3.40.50.1820">
    <property type="entry name" value="alpha/beta hydrolase"/>
    <property type="match status" value="1"/>
</dbReference>
<comment type="caution">
    <text evidence="3">The sequence shown here is derived from an EMBL/GenBank/DDBJ whole genome shotgun (WGS) entry which is preliminary data.</text>
</comment>
<dbReference type="Pfam" id="PF07859">
    <property type="entry name" value="Abhydrolase_3"/>
    <property type="match status" value="1"/>
</dbReference>
<gene>
    <name evidence="3" type="ORF">FHR33_008564</name>
</gene>
<feature type="domain" description="Alpha/beta hydrolase fold-3" evidence="2">
    <location>
        <begin position="155"/>
        <end position="356"/>
    </location>
</feature>
<evidence type="ECO:0000256" key="1">
    <source>
        <dbReference type="ARBA" id="ARBA00022801"/>
    </source>
</evidence>
<dbReference type="InterPro" id="IPR013094">
    <property type="entry name" value="AB_hydrolase_3"/>
</dbReference>
<proteinExistence type="predicted"/>
<sequence length="391" mass="41279">MTDVRVIVGPGLRADRALVGEVAEREFAALGVRGVLTHARDATETHTLLRGRAGAAEDGAVVVVPGPSRETRALMEQGGEIVWCDFGKVRRVDGAAHIHGRGIEGLAWAIRHAVHRLRHRPLRVPYGPHPEQWGDLHLPDAPDAARGAVPVVTLVHGGYWRSIWAADLMEALCADLTARGFAAWNLEYRRPDLHGWDATTADIAAGLAALPAMAASETTTLPGAVSGEGVLLDLDRVAVVGHSAGGQLALRAAADGAGVALAVSLAGVLDLEEGDRRHLSSGAVAAALGGHASGESEVPHERYTSSSPLLRLPLGVPQLIVQGSGDDLDLVDFSRRYARAAEEAGDEVTYMEMSGDHFAVIAPRTPIWRTTALAIADHLSRRVPPKKPGLS</sequence>
<accession>A0A7W5VAV6</accession>
<keyword evidence="1" id="KW-0378">Hydrolase</keyword>